<dbReference type="Proteomes" id="UP000231962">
    <property type="component" value="Unassembled WGS sequence"/>
</dbReference>
<dbReference type="GO" id="GO:0016779">
    <property type="term" value="F:nucleotidyltransferase activity"/>
    <property type="evidence" value="ECO:0007669"/>
    <property type="project" value="UniProtKB-KW"/>
</dbReference>
<evidence type="ECO:0000313" key="3">
    <source>
        <dbReference type="EMBL" id="PJZ71612.1"/>
    </source>
</evidence>
<dbReference type="PANTHER" id="PTHR43584">
    <property type="entry name" value="NUCLEOTIDYL TRANSFERASE"/>
    <property type="match status" value="1"/>
</dbReference>
<organism evidence="4 6">
    <name type="scientific">Leptospira perolatii</name>
    <dbReference type="NCBI Taxonomy" id="2023191"/>
    <lineage>
        <taxon>Bacteria</taxon>
        <taxon>Pseudomonadati</taxon>
        <taxon>Spirochaetota</taxon>
        <taxon>Spirochaetia</taxon>
        <taxon>Leptospirales</taxon>
        <taxon>Leptospiraceae</taxon>
        <taxon>Leptospira</taxon>
    </lineage>
</organism>
<gene>
    <name evidence="3" type="ORF">CH360_03245</name>
    <name evidence="4" type="ORF">CH373_03250</name>
</gene>
<protein>
    <submittedName>
        <fullName evidence="4">Sugar-phosphate nucleotidyltransferase</fullName>
    </submittedName>
</protein>
<keyword evidence="1 4" id="KW-0808">Transferase</keyword>
<evidence type="ECO:0000313" key="4">
    <source>
        <dbReference type="EMBL" id="PJZ75229.1"/>
    </source>
</evidence>
<evidence type="ECO:0000256" key="2">
    <source>
        <dbReference type="ARBA" id="ARBA00022695"/>
    </source>
</evidence>
<keyword evidence="5" id="KW-1185">Reference proteome</keyword>
<dbReference type="EMBL" id="NPDZ01000001">
    <property type="protein sequence ID" value="PJZ75229.1"/>
    <property type="molecule type" value="Genomic_DNA"/>
</dbReference>
<evidence type="ECO:0000256" key="1">
    <source>
        <dbReference type="ARBA" id="ARBA00022679"/>
    </source>
</evidence>
<name>A0A2M9ZTC5_9LEPT</name>
<dbReference type="EMBL" id="NPDY01000001">
    <property type="protein sequence ID" value="PJZ71612.1"/>
    <property type="molecule type" value="Genomic_DNA"/>
</dbReference>
<evidence type="ECO:0000313" key="5">
    <source>
        <dbReference type="Proteomes" id="UP000231962"/>
    </source>
</evidence>
<keyword evidence="2" id="KW-0548">Nucleotidyltransferase</keyword>
<dbReference type="PANTHER" id="PTHR43584:SF8">
    <property type="entry name" value="N-ACETYLMURAMATE ALPHA-1-PHOSPHATE URIDYLYLTRANSFERASE"/>
    <property type="match status" value="1"/>
</dbReference>
<dbReference type="Proteomes" id="UP000231990">
    <property type="component" value="Unassembled WGS sequence"/>
</dbReference>
<accession>A0A2M9ZTC5</accession>
<dbReference type="InterPro" id="IPR029044">
    <property type="entry name" value="Nucleotide-diphossugar_trans"/>
</dbReference>
<dbReference type="SUPFAM" id="SSF53448">
    <property type="entry name" value="Nucleotide-diphospho-sugar transferases"/>
    <property type="match status" value="1"/>
</dbReference>
<dbReference type="Gene3D" id="3.90.550.10">
    <property type="entry name" value="Spore Coat Polysaccharide Biosynthesis Protein SpsA, Chain A"/>
    <property type="match status" value="1"/>
</dbReference>
<proteinExistence type="predicted"/>
<dbReference type="InterPro" id="IPR050065">
    <property type="entry name" value="GlmU-like"/>
</dbReference>
<evidence type="ECO:0000313" key="6">
    <source>
        <dbReference type="Proteomes" id="UP000231990"/>
    </source>
</evidence>
<sequence>MRELTNDTPKPLLLVHHVPLIYYSLFLANKWGMTEATVNVHHLKEKFSGEFEKFSLFPIHVSEEIPEILGTAGGLRTAIERFGSLNDEYLIINPDFILLPEKDFNPWPSDEEREKFDCILYLGLLSNKDNYTGLSLSDGKVNFLQTGKYFYLGLAWIRASILSDLEVNRSYDLADIFRELSAKSKLGGKVFPGEFIDLGEKEPYLLHKDTDFGIQYGPEWTAYLDITGKTPGANS</sequence>
<comment type="caution">
    <text evidence="4">The sequence shown here is derived from an EMBL/GenBank/DDBJ whole genome shotgun (WGS) entry which is preliminary data.</text>
</comment>
<reference evidence="5 6" key="1">
    <citation type="submission" date="2017-07" db="EMBL/GenBank/DDBJ databases">
        <title>Leptospira spp. isolated from tropical soils.</title>
        <authorList>
            <person name="Thibeaux R."/>
            <person name="Iraola G."/>
            <person name="Ferres I."/>
            <person name="Bierque E."/>
            <person name="Girault D."/>
            <person name="Soupe-Gilbert M.-E."/>
            <person name="Picardeau M."/>
            <person name="Goarant C."/>
        </authorList>
    </citation>
    <scope>NUCLEOTIDE SEQUENCE [LARGE SCALE GENOMIC DNA]</scope>
    <source>
        <strain evidence="4 6">FH1-B-B1</strain>
        <strain evidence="3 5">FH1-B-C1</strain>
    </source>
</reference>
<dbReference type="AlphaFoldDB" id="A0A2M9ZTC5"/>